<accession>A0ABT1YPK7</accession>
<sequence length="380" mass="42612">MKKAAIILTLIILSLLAPILLPASSMASEQPLFSFVVLSDIHIQSWDKQSHLMLKTALSDIQTVSPDAAALIMNGDLTNGMPADYRQLSDMLKQLPHPPAIYSSIGNHEFYKAWVNASGKWSAETFPNGETEHASINRFLKFTGESSVYYEKVVHGYHFLFLGSEKYLQSNPSKSEAAYLSPAQLGWLRQTLEHTRLASAETDKPIFVFLHQPLSETVAGSECCVDNQAVVQDQELRSILSAYPQVILFSSHTHMTLQLSKTMIQDHFTMVSTSSVRQPWTKDSRRDSYKTLDSGASEGLYVEVFSNKVQIKGRDFFKHKWLTQAQFTISFPALWNYLSLWALPLVYEASPILFSSPAPARFQFANHTDPRTPSESGGVR</sequence>
<dbReference type="InterPro" id="IPR004843">
    <property type="entry name" value="Calcineurin-like_PHP"/>
</dbReference>
<dbReference type="SUPFAM" id="SSF56300">
    <property type="entry name" value="Metallo-dependent phosphatases"/>
    <property type="match status" value="1"/>
</dbReference>
<dbReference type="InterPro" id="IPR051918">
    <property type="entry name" value="STPP_CPPED1"/>
</dbReference>
<evidence type="ECO:0000313" key="3">
    <source>
        <dbReference type="Proteomes" id="UP001300012"/>
    </source>
</evidence>
<dbReference type="PANTHER" id="PTHR43143:SF1">
    <property type="entry name" value="SERINE_THREONINE-PROTEIN PHOSPHATASE CPPED1"/>
    <property type="match status" value="1"/>
</dbReference>
<evidence type="ECO:0000313" key="2">
    <source>
        <dbReference type="EMBL" id="MCR8635104.1"/>
    </source>
</evidence>
<evidence type="ECO:0000259" key="1">
    <source>
        <dbReference type="Pfam" id="PF00149"/>
    </source>
</evidence>
<protein>
    <submittedName>
        <fullName evidence="2">Metallophosphoesterase</fullName>
    </submittedName>
</protein>
<organism evidence="2 3">
    <name type="scientific">Paenibacillus radicis</name>
    <name type="common">ex Xue et al. 2023</name>
    <dbReference type="NCBI Taxonomy" id="2972489"/>
    <lineage>
        <taxon>Bacteria</taxon>
        <taxon>Bacillati</taxon>
        <taxon>Bacillota</taxon>
        <taxon>Bacilli</taxon>
        <taxon>Bacillales</taxon>
        <taxon>Paenibacillaceae</taxon>
        <taxon>Paenibacillus</taxon>
    </lineage>
</organism>
<dbReference type="PANTHER" id="PTHR43143">
    <property type="entry name" value="METALLOPHOSPHOESTERASE, CALCINEURIN SUPERFAMILY"/>
    <property type="match status" value="1"/>
</dbReference>
<dbReference type="Pfam" id="PF00149">
    <property type="entry name" value="Metallophos"/>
    <property type="match status" value="1"/>
</dbReference>
<dbReference type="Gene3D" id="3.60.21.10">
    <property type="match status" value="1"/>
</dbReference>
<name>A0ABT1YPK7_9BACL</name>
<dbReference type="Proteomes" id="UP001300012">
    <property type="component" value="Unassembled WGS sequence"/>
</dbReference>
<dbReference type="InterPro" id="IPR029052">
    <property type="entry name" value="Metallo-depent_PP-like"/>
</dbReference>
<keyword evidence="3" id="KW-1185">Reference proteome</keyword>
<feature type="domain" description="Calcineurin-like phosphoesterase" evidence="1">
    <location>
        <begin position="34"/>
        <end position="254"/>
    </location>
</feature>
<dbReference type="EMBL" id="JANQBD010000024">
    <property type="protein sequence ID" value="MCR8635104.1"/>
    <property type="molecule type" value="Genomic_DNA"/>
</dbReference>
<proteinExistence type="predicted"/>
<reference evidence="2 3" key="1">
    <citation type="submission" date="2022-08" db="EMBL/GenBank/DDBJ databases">
        <title>Paenibacillus endoradicis sp. nov., Paenibacillus radicibacter sp. nov and Paenibacillus pararadicis sp. nov., three cold-adapted plant growth-promoting bacteria isolated from root of Larix gmelinii in Great Khingan.</title>
        <authorList>
            <person name="Xue H."/>
        </authorList>
    </citation>
    <scope>NUCLEOTIDE SEQUENCE [LARGE SCALE GENOMIC DNA]</scope>
    <source>
        <strain evidence="2 3">N5-1-1-5</strain>
    </source>
</reference>
<gene>
    <name evidence="2" type="ORF">NV381_28280</name>
</gene>
<comment type="caution">
    <text evidence="2">The sequence shown here is derived from an EMBL/GenBank/DDBJ whole genome shotgun (WGS) entry which is preliminary data.</text>
</comment>